<dbReference type="Pfam" id="PF07546">
    <property type="entry name" value="EMI"/>
    <property type="match status" value="1"/>
</dbReference>
<evidence type="ECO:0000313" key="7">
    <source>
        <dbReference type="EMBL" id="KAJ8043036.1"/>
    </source>
</evidence>
<dbReference type="InterPro" id="IPR011489">
    <property type="entry name" value="EMI_domain"/>
</dbReference>
<keyword evidence="4" id="KW-1015">Disulfide bond</keyword>
<evidence type="ECO:0000256" key="5">
    <source>
        <dbReference type="SAM" id="MobiDB-lite"/>
    </source>
</evidence>
<feature type="compositionally biased region" description="Polar residues" evidence="5">
    <location>
        <begin position="184"/>
        <end position="200"/>
    </location>
</feature>
<dbReference type="GO" id="GO:0005581">
    <property type="term" value="C:collagen trimer"/>
    <property type="evidence" value="ECO:0007669"/>
    <property type="project" value="UniProtKB-KW"/>
</dbReference>
<keyword evidence="7" id="KW-0176">Collagen</keyword>
<keyword evidence="8" id="KW-1185">Reference proteome</keyword>
<dbReference type="GO" id="GO:0005576">
    <property type="term" value="C:extracellular region"/>
    <property type="evidence" value="ECO:0007669"/>
    <property type="project" value="UniProtKB-SubCell"/>
</dbReference>
<dbReference type="PROSITE" id="PS51041">
    <property type="entry name" value="EMI"/>
    <property type="match status" value="1"/>
</dbReference>
<evidence type="ECO:0000256" key="2">
    <source>
        <dbReference type="ARBA" id="ARBA00022525"/>
    </source>
</evidence>
<reference evidence="7" key="1">
    <citation type="submission" date="2021-10" db="EMBL/GenBank/DDBJ databases">
        <title>Tropical sea cucumber genome reveals ecological adaptation and Cuvierian tubules defense mechanism.</title>
        <authorList>
            <person name="Chen T."/>
        </authorList>
    </citation>
    <scope>NUCLEOTIDE SEQUENCE</scope>
    <source>
        <strain evidence="7">Nanhai2018</strain>
        <tissue evidence="7">Muscle</tissue>
    </source>
</reference>
<comment type="subcellular location">
    <subcellularLocation>
        <location evidence="1">Secreted</location>
    </subcellularLocation>
</comment>
<dbReference type="AlphaFoldDB" id="A0A9Q1HFC7"/>
<proteinExistence type="predicted"/>
<keyword evidence="2" id="KW-0964">Secreted</keyword>
<evidence type="ECO:0000256" key="1">
    <source>
        <dbReference type="ARBA" id="ARBA00004613"/>
    </source>
</evidence>
<feature type="compositionally biased region" description="Acidic residues" evidence="5">
    <location>
        <begin position="394"/>
        <end position="404"/>
    </location>
</feature>
<dbReference type="PANTHER" id="PTHR15427">
    <property type="entry name" value="EMILIN ELASTIN MICROFIBRIL INTERFACE-LOCATED PROTEIN ELASTIN MICROFIBRIL INTERFACER"/>
    <property type="match status" value="1"/>
</dbReference>
<feature type="compositionally biased region" description="Low complexity" evidence="5">
    <location>
        <begin position="219"/>
        <end position="230"/>
    </location>
</feature>
<dbReference type="InterPro" id="IPR008160">
    <property type="entry name" value="Collagen"/>
</dbReference>
<feature type="compositionally biased region" description="Pro residues" evidence="5">
    <location>
        <begin position="207"/>
        <end position="218"/>
    </location>
</feature>
<dbReference type="Proteomes" id="UP001152320">
    <property type="component" value="Chromosome 4"/>
</dbReference>
<comment type="caution">
    <text evidence="7">The sequence shown here is derived from an EMBL/GenBank/DDBJ whole genome shotgun (WGS) entry which is preliminary data.</text>
</comment>
<dbReference type="EMBL" id="JAIZAY010000004">
    <property type="protein sequence ID" value="KAJ8043036.1"/>
    <property type="molecule type" value="Genomic_DNA"/>
</dbReference>
<evidence type="ECO:0000256" key="4">
    <source>
        <dbReference type="ARBA" id="ARBA00023157"/>
    </source>
</evidence>
<dbReference type="PANTHER" id="PTHR15427:SF50">
    <property type="entry name" value="COMPLEMENT C1Q TUMOR NECROSIS FACTOR-RELATED PROTEIN 2-LIKE"/>
    <property type="match status" value="1"/>
</dbReference>
<feature type="region of interest" description="Disordered" evidence="5">
    <location>
        <begin position="340"/>
        <end position="404"/>
    </location>
</feature>
<feature type="compositionally biased region" description="Pro residues" evidence="5">
    <location>
        <begin position="231"/>
        <end position="245"/>
    </location>
</feature>
<sequence>MALSVKRERVLLCPQFDSSCLRNLFLFVSILYPAVVGGMTRSYGNTISSSVPYHHSPRSSSYRSSNWCEFQVTKRVTCTVRNGTERYRQAVQSPWCSYPRGSFNFPSSQYDCRPTYRIMFRPKYVISYRIIDSMESRCCPGFYGASCEHSCMNCTLMDEMQRKIDHLMVINELPIDSIGTFIPTQNDQFTRPPSYSQSDSVLVEGPQGPPGPVGPSGPPGQQGDHGNNGPPGEPGPPGIQGPPGDPGLVGPMGPAGPAGPKGDNGVSGPQGQKGEKGDPGEPAEVLVTRQELFSLLEEFGKIKMRLSAIEDFAFYIDGREPSDGGNMEESFMEYNYGIPGPTDKDADPPGTEASGNGFDVLQYEGRGGFPNINSPIGTDVRSEAKERPFTPPVDQEEDRNDLQI</sequence>
<name>A0A9Q1HFC7_HOLLE</name>
<gene>
    <name evidence="7" type="ORF">HOLleu_09962</name>
</gene>
<protein>
    <submittedName>
        <fullName evidence="7">Collagen alpha-1(XXVI) chain</fullName>
    </submittedName>
</protein>
<accession>A0A9Q1HFC7</accession>
<dbReference type="Pfam" id="PF01391">
    <property type="entry name" value="Collagen"/>
    <property type="match status" value="1"/>
</dbReference>
<feature type="region of interest" description="Disordered" evidence="5">
    <location>
        <begin position="184"/>
        <end position="282"/>
    </location>
</feature>
<dbReference type="InterPro" id="IPR050392">
    <property type="entry name" value="Collagen/C1q_domain"/>
</dbReference>
<feature type="domain" description="EMI" evidence="6">
    <location>
        <begin position="64"/>
        <end position="149"/>
    </location>
</feature>
<dbReference type="OrthoDB" id="10071545at2759"/>
<organism evidence="7 8">
    <name type="scientific">Holothuria leucospilota</name>
    <name type="common">Black long sea cucumber</name>
    <name type="synonym">Mertensiothuria leucospilota</name>
    <dbReference type="NCBI Taxonomy" id="206669"/>
    <lineage>
        <taxon>Eukaryota</taxon>
        <taxon>Metazoa</taxon>
        <taxon>Echinodermata</taxon>
        <taxon>Eleutherozoa</taxon>
        <taxon>Echinozoa</taxon>
        <taxon>Holothuroidea</taxon>
        <taxon>Aspidochirotacea</taxon>
        <taxon>Aspidochirotida</taxon>
        <taxon>Holothuriidae</taxon>
        <taxon>Holothuria</taxon>
    </lineage>
</organism>
<evidence type="ECO:0000313" key="8">
    <source>
        <dbReference type="Proteomes" id="UP001152320"/>
    </source>
</evidence>
<keyword evidence="3" id="KW-0732">Signal</keyword>
<evidence type="ECO:0000256" key="3">
    <source>
        <dbReference type="ARBA" id="ARBA00022729"/>
    </source>
</evidence>
<evidence type="ECO:0000259" key="6">
    <source>
        <dbReference type="PROSITE" id="PS51041"/>
    </source>
</evidence>